<dbReference type="GO" id="GO:0016757">
    <property type="term" value="F:glycosyltransferase activity"/>
    <property type="evidence" value="ECO:0007669"/>
    <property type="project" value="UniProtKB-KW"/>
</dbReference>
<dbReference type="InterPro" id="IPR028098">
    <property type="entry name" value="Glyco_trans_4-like_N"/>
</dbReference>
<evidence type="ECO:0000256" key="3">
    <source>
        <dbReference type="ARBA" id="ARBA00022679"/>
    </source>
</evidence>
<evidence type="ECO:0000259" key="4">
    <source>
        <dbReference type="Pfam" id="PF00534"/>
    </source>
</evidence>
<evidence type="ECO:0000256" key="1">
    <source>
        <dbReference type="ARBA" id="ARBA00009481"/>
    </source>
</evidence>
<proteinExistence type="inferred from homology"/>
<keyword evidence="2" id="KW-0328">Glycosyltransferase</keyword>
<dbReference type="Pfam" id="PF00534">
    <property type="entry name" value="Glycos_transf_1"/>
    <property type="match status" value="1"/>
</dbReference>
<dbReference type="InterPro" id="IPR001296">
    <property type="entry name" value="Glyco_trans_1"/>
</dbReference>
<evidence type="ECO:0000256" key="2">
    <source>
        <dbReference type="ARBA" id="ARBA00022676"/>
    </source>
</evidence>
<dbReference type="KEGG" id="mrob:HH214_16575"/>
<dbReference type="Pfam" id="PF13439">
    <property type="entry name" value="Glyco_transf_4"/>
    <property type="match status" value="1"/>
</dbReference>
<organism evidence="6 7">
    <name type="scientific">Mucilaginibacter robiniae</name>
    <dbReference type="NCBI Taxonomy" id="2728022"/>
    <lineage>
        <taxon>Bacteria</taxon>
        <taxon>Pseudomonadati</taxon>
        <taxon>Bacteroidota</taxon>
        <taxon>Sphingobacteriia</taxon>
        <taxon>Sphingobacteriales</taxon>
        <taxon>Sphingobacteriaceae</taxon>
        <taxon>Mucilaginibacter</taxon>
    </lineage>
</organism>
<dbReference type="AlphaFoldDB" id="A0A7L5E4R6"/>
<sequence length="369" mass="40768">MSSPINLAIFSPNANAYSETFIQAHKQLPFQVKYYYDGFVPKALEGKGKLSNNALVNRVVSKLKPLPPNTSYSERNLEKSLLENKINCVLAEYGTTAAESLNVIRRLNLPLIVHFHGYDASKYDIIEKYRGKYTEIFTYAKAIIAVSKRMYNDLQALGCPTYKLHLITYGTNPDFFALKPTYTKPHFVGVGRFVDKKAPYLTLAALKEVVKVHPDVVLNLGGTGPLLNTCMNLAKLWNIEANVNFKGIMNPADVMRMFEDALGFVQHSVRASDGDSEGTPVAVIEASAAGLPVIASRHAGIPDVVIENETGLLFDELDVDTMTKHMISLLDDASLAESLGKKGRQNIQNNYTLDQHLAKITDLVNSSVN</sequence>
<accession>A0A7L5E4R6</accession>
<evidence type="ECO:0000259" key="5">
    <source>
        <dbReference type="Pfam" id="PF13439"/>
    </source>
</evidence>
<dbReference type="RefSeq" id="WP_169609482.1">
    <property type="nucleotide sequence ID" value="NZ_CP051682.1"/>
</dbReference>
<feature type="domain" description="Glycosyltransferase subfamily 4-like N-terminal" evidence="5">
    <location>
        <begin position="24"/>
        <end position="174"/>
    </location>
</feature>
<dbReference type="EMBL" id="CP051682">
    <property type="protein sequence ID" value="QJD97367.1"/>
    <property type="molecule type" value="Genomic_DNA"/>
</dbReference>
<reference evidence="6 7" key="1">
    <citation type="submission" date="2020-04" db="EMBL/GenBank/DDBJ databases">
        <title>Genome sequencing of novel species.</title>
        <authorList>
            <person name="Heo J."/>
            <person name="Kim S.-J."/>
            <person name="Kim J.-S."/>
            <person name="Hong S.-B."/>
            <person name="Kwon S.-W."/>
        </authorList>
    </citation>
    <scope>NUCLEOTIDE SEQUENCE [LARGE SCALE GENOMIC DNA]</scope>
    <source>
        <strain evidence="6 7">F39-2</strain>
    </source>
</reference>
<dbReference type="Gene3D" id="3.40.50.2000">
    <property type="entry name" value="Glycogen Phosphorylase B"/>
    <property type="match status" value="2"/>
</dbReference>
<gene>
    <name evidence="6" type="ORF">HH214_16575</name>
</gene>
<protein>
    <submittedName>
        <fullName evidence="6">Glycosyltransferase</fullName>
    </submittedName>
</protein>
<comment type="similarity">
    <text evidence="1">Belongs to the glycosyltransferase group 1 family. Glycosyltransferase 4 subfamily.</text>
</comment>
<evidence type="ECO:0000313" key="7">
    <source>
        <dbReference type="Proteomes" id="UP000503278"/>
    </source>
</evidence>
<dbReference type="PANTHER" id="PTHR12526">
    <property type="entry name" value="GLYCOSYLTRANSFERASE"/>
    <property type="match status" value="1"/>
</dbReference>
<name>A0A7L5E4R6_9SPHI</name>
<keyword evidence="7" id="KW-1185">Reference proteome</keyword>
<feature type="domain" description="Glycosyl transferase family 1" evidence="4">
    <location>
        <begin position="181"/>
        <end position="345"/>
    </location>
</feature>
<dbReference type="PANTHER" id="PTHR12526:SF640">
    <property type="entry name" value="COLANIC ACID BIOSYNTHESIS GLYCOSYLTRANSFERASE WCAL-RELATED"/>
    <property type="match status" value="1"/>
</dbReference>
<evidence type="ECO:0000313" key="6">
    <source>
        <dbReference type="EMBL" id="QJD97367.1"/>
    </source>
</evidence>
<dbReference type="Proteomes" id="UP000503278">
    <property type="component" value="Chromosome"/>
</dbReference>
<dbReference type="SUPFAM" id="SSF53756">
    <property type="entry name" value="UDP-Glycosyltransferase/glycogen phosphorylase"/>
    <property type="match status" value="1"/>
</dbReference>
<keyword evidence="3 6" id="KW-0808">Transferase</keyword>